<evidence type="ECO:0000256" key="3">
    <source>
        <dbReference type="ARBA" id="ARBA00022741"/>
    </source>
</evidence>
<accession>A0A7X0VFC1</accession>
<evidence type="ECO:0000256" key="4">
    <source>
        <dbReference type="ARBA" id="ARBA00022840"/>
    </source>
</evidence>
<sequence length="311" mass="34527">MTYAIQTHGLSKRIGGHTIVDNLNMNVKAGEIYAFLGGNGSGKTSTLKMIANLWKPTAGSIEVFGKTIKPQSYEYLQNVGSIIEYPRFYERLSARKNLEIHQKLSGYEEKGCIDQVLKQVDLSLSSESPVSTFSLGMKQRLGLARAILTRPSLLLLDEPINSLDPAGIKEIRSLLIDLSKQRGLAIVISSHILSELEEMAATVGIIHRGRMLTELSYQAISEMNRQSIEFMVDDGQKAAFLLHERLGLSKFTVVDAHTIRLYERLNEGGKINGLLSSEGVEVRSMVLKQDTLEDYFLSLVDRSNNHAGESK</sequence>
<dbReference type="AlphaFoldDB" id="A0A7X0VFC1"/>
<evidence type="ECO:0000256" key="1">
    <source>
        <dbReference type="ARBA" id="ARBA00005417"/>
    </source>
</evidence>
<dbReference type="InterPro" id="IPR003439">
    <property type="entry name" value="ABC_transporter-like_ATP-bd"/>
</dbReference>
<feature type="domain" description="ABC transporter" evidence="5">
    <location>
        <begin position="5"/>
        <end position="233"/>
    </location>
</feature>
<keyword evidence="7" id="KW-1185">Reference proteome</keyword>
<dbReference type="Proteomes" id="UP000547209">
    <property type="component" value="Unassembled WGS sequence"/>
</dbReference>
<dbReference type="Gene3D" id="3.40.50.300">
    <property type="entry name" value="P-loop containing nucleotide triphosphate hydrolases"/>
    <property type="match status" value="1"/>
</dbReference>
<proteinExistence type="inferred from homology"/>
<dbReference type="PROSITE" id="PS50893">
    <property type="entry name" value="ABC_TRANSPORTER_2"/>
    <property type="match status" value="1"/>
</dbReference>
<evidence type="ECO:0000313" key="6">
    <source>
        <dbReference type="EMBL" id="MBB6671887.1"/>
    </source>
</evidence>
<dbReference type="EMBL" id="JACJVP010000024">
    <property type="protein sequence ID" value="MBB6671887.1"/>
    <property type="molecule type" value="Genomic_DNA"/>
</dbReference>
<dbReference type="GO" id="GO:0016887">
    <property type="term" value="F:ATP hydrolysis activity"/>
    <property type="evidence" value="ECO:0007669"/>
    <property type="project" value="InterPro"/>
</dbReference>
<dbReference type="PROSITE" id="PS00211">
    <property type="entry name" value="ABC_TRANSPORTER_1"/>
    <property type="match status" value="1"/>
</dbReference>
<dbReference type="PANTHER" id="PTHR43335">
    <property type="entry name" value="ABC TRANSPORTER, ATP-BINDING PROTEIN"/>
    <property type="match status" value="1"/>
</dbReference>
<dbReference type="Pfam" id="PF00005">
    <property type="entry name" value="ABC_tran"/>
    <property type="match status" value="1"/>
</dbReference>
<gene>
    <name evidence="6" type="ORF">H7C19_14445</name>
</gene>
<dbReference type="InterPro" id="IPR027417">
    <property type="entry name" value="P-loop_NTPase"/>
</dbReference>
<dbReference type="SUPFAM" id="SSF52540">
    <property type="entry name" value="P-loop containing nucleoside triphosphate hydrolases"/>
    <property type="match status" value="1"/>
</dbReference>
<dbReference type="InterPro" id="IPR017871">
    <property type="entry name" value="ABC_transporter-like_CS"/>
</dbReference>
<protein>
    <submittedName>
        <fullName evidence="6">ABC transporter ATP-binding protein</fullName>
    </submittedName>
</protein>
<keyword evidence="3" id="KW-0547">Nucleotide-binding</keyword>
<name>A0A7X0VFC1_9BACL</name>
<dbReference type="RefSeq" id="WP_185143365.1">
    <property type="nucleotide sequence ID" value="NZ_JACJVP010000024.1"/>
</dbReference>
<comment type="caution">
    <text evidence="6">The sequence shown here is derived from an EMBL/GenBank/DDBJ whole genome shotgun (WGS) entry which is preliminary data.</text>
</comment>
<dbReference type="SMART" id="SM00382">
    <property type="entry name" value="AAA"/>
    <property type="match status" value="1"/>
</dbReference>
<keyword evidence="4 6" id="KW-0067">ATP-binding</keyword>
<dbReference type="GO" id="GO:0005524">
    <property type="term" value="F:ATP binding"/>
    <property type="evidence" value="ECO:0007669"/>
    <property type="project" value="UniProtKB-KW"/>
</dbReference>
<organism evidence="6 7">
    <name type="scientific">Cohnella nanjingensis</name>
    <dbReference type="NCBI Taxonomy" id="1387779"/>
    <lineage>
        <taxon>Bacteria</taxon>
        <taxon>Bacillati</taxon>
        <taxon>Bacillota</taxon>
        <taxon>Bacilli</taxon>
        <taxon>Bacillales</taxon>
        <taxon>Paenibacillaceae</taxon>
        <taxon>Cohnella</taxon>
    </lineage>
</organism>
<dbReference type="InterPro" id="IPR003593">
    <property type="entry name" value="AAA+_ATPase"/>
</dbReference>
<comment type="similarity">
    <text evidence="1">Belongs to the ABC transporter superfamily.</text>
</comment>
<evidence type="ECO:0000259" key="5">
    <source>
        <dbReference type="PROSITE" id="PS50893"/>
    </source>
</evidence>
<reference evidence="6 7" key="1">
    <citation type="submission" date="2020-08" db="EMBL/GenBank/DDBJ databases">
        <title>Cohnella phylogeny.</title>
        <authorList>
            <person name="Dunlap C."/>
        </authorList>
    </citation>
    <scope>NUCLEOTIDE SEQUENCE [LARGE SCALE GENOMIC DNA]</scope>
    <source>
        <strain evidence="6 7">DSM 28246</strain>
    </source>
</reference>
<keyword evidence="2" id="KW-0813">Transport</keyword>
<evidence type="ECO:0000256" key="2">
    <source>
        <dbReference type="ARBA" id="ARBA00022448"/>
    </source>
</evidence>
<dbReference type="PANTHER" id="PTHR43335:SF8">
    <property type="entry name" value="ABC TRANSPORTER, ATP-BINDING PROTEIN"/>
    <property type="match status" value="1"/>
</dbReference>
<evidence type="ECO:0000313" key="7">
    <source>
        <dbReference type="Proteomes" id="UP000547209"/>
    </source>
</evidence>